<keyword evidence="2" id="KW-0812">Transmembrane</keyword>
<evidence type="ECO:0000313" key="5">
    <source>
        <dbReference type="Proteomes" id="UP000242519"/>
    </source>
</evidence>
<feature type="compositionally biased region" description="Low complexity" evidence="1">
    <location>
        <begin position="696"/>
        <end position="708"/>
    </location>
</feature>
<feature type="region of interest" description="Disordered" evidence="1">
    <location>
        <begin position="188"/>
        <end position="342"/>
    </location>
</feature>
<keyword evidence="2" id="KW-1133">Transmembrane helix</keyword>
<feature type="compositionally biased region" description="Acidic residues" evidence="1">
    <location>
        <begin position="230"/>
        <end position="246"/>
    </location>
</feature>
<feature type="region of interest" description="Disordered" evidence="1">
    <location>
        <begin position="444"/>
        <end position="468"/>
    </location>
</feature>
<accession>A0A218ZC63</accession>
<feature type="compositionally biased region" description="Basic and acidic residues" evidence="1">
    <location>
        <begin position="486"/>
        <end position="525"/>
    </location>
</feature>
<keyword evidence="2" id="KW-0472">Membrane</keyword>
<feature type="compositionally biased region" description="Basic and acidic residues" evidence="1">
    <location>
        <begin position="635"/>
        <end position="644"/>
    </location>
</feature>
<feature type="compositionally biased region" description="Low complexity" evidence="1">
    <location>
        <begin position="399"/>
        <end position="410"/>
    </location>
</feature>
<evidence type="ECO:0000259" key="3">
    <source>
        <dbReference type="Pfam" id="PF22893"/>
    </source>
</evidence>
<dbReference type="EMBL" id="MZNU01000061">
    <property type="protein sequence ID" value="OWP05671.1"/>
    <property type="molecule type" value="Genomic_DNA"/>
</dbReference>
<dbReference type="OrthoDB" id="3045089at2759"/>
<feature type="compositionally biased region" description="Low complexity" evidence="1">
    <location>
        <begin position="196"/>
        <end position="205"/>
    </location>
</feature>
<proteinExistence type="predicted"/>
<feature type="region of interest" description="Disordered" evidence="1">
    <location>
        <begin position="580"/>
        <end position="605"/>
    </location>
</feature>
<dbReference type="InterPro" id="IPR054464">
    <property type="entry name" value="ULD_fung"/>
</dbReference>
<dbReference type="PANTHER" id="PTHR34491:SF74">
    <property type="entry name" value="DUF4456 DOMAIN-CONTAINING PROTEIN"/>
    <property type="match status" value="1"/>
</dbReference>
<feature type="transmembrane region" description="Helical" evidence="2">
    <location>
        <begin position="63"/>
        <end position="87"/>
    </location>
</feature>
<feature type="compositionally biased region" description="Low complexity" evidence="1">
    <location>
        <begin position="972"/>
        <end position="981"/>
    </location>
</feature>
<feature type="compositionally biased region" description="Low complexity" evidence="1">
    <location>
        <begin position="580"/>
        <end position="591"/>
    </location>
</feature>
<dbReference type="AlphaFoldDB" id="A0A218ZC63"/>
<feature type="region of interest" description="Disordered" evidence="1">
    <location>
        <begin position="357"/>
        <end position="415"/>
    </location>
</feature>
<feature type="region of interest" description="Disordered" evidence="1">
    <location>
        <begin position="687"/>
        <end position="717"/>
    </location>
</feature>
<feature type="region of interest" description="Disordered" evidence="1">
    <location>
        <begin position="861"/>
        <end position="994"/>
    </location>
</feature>
<evidence type="ECO:0000256" key="2">
    <source>
        <dbReference type="SAM" id="Phobius"/>
    </source>
</evidence>
<reference evidence="4 5" key="1">
    <citation type="submission" date="2017-04" db="EMBL/GenBank/DDBJ databases">
        <title>Draft genome sequence of Marssonina coronaria NL1: causal agent of apple blotch.</title>
        <authorList>
            <person name="Cheng Q."/>
        </authorList>
    </citation>
    <scope>NUCLEOTIDE SEQUENCE [LARGE SCALE GENOMIC DNA]</scope>
    <source>
        <strain evidence="4 5">NL1</strain>
    </source>
</reference>
<feature type="region of interest" description="Disordered" evidence="1">
    <location>
        <begin position="484"/>
        <end position="525"/>
    </location>
</feature>
<name>A0A218ZC63_9HELO</name>
<gene>
    <name evidence="4" type="ORF">B2J93_1720</name>
</gene>
<dbReference type="STRING" id="503106.A0A218ZC63"/>
<dbReference type="Proteomes" id="UP000242519">
    <property type="component" value="Unassembled WGS sequence"/>
</dbReference>
<feature type="compositionally biased region" description="Basic and acidic residues" evidence="1">
    <location>
        <begin position="592"/>
        <end position="605"/>
    </location>
</feature>
<feature type="compositionally biased region" description="Pro residues" evidence="1">
    <location>
        <begin position="373"/>
        <end position="389"/>
    </location>
</feature>
<evidence type="ECO:0000256" key="1">
    <source>
        <dbReference type="SAM" id="MobiDB-lite"/>
    </source>
</evidence>
<evidence type="ECO:0000313" key="4">
    <source>
        <dbReference type="EMBL" id="OWP05671.1"/>
    </source>
</evidence>
<feature type="domain" description="Ubiquitin-like" evidence="3">
    <location>
        <begin position="781"/>
        <end position="864"/>
    </location>
</feature>
<dbReference type="InParanoid" id="A0A218ZC63"/>
<protein>
    <recommendedName>
        <fullName evidence="3">Ubiquitin-like domain-containing protein</fullName>
    </recommendedName>
</protein>
<feature type="compositionally biased region" description="Low complexity" evidence="1">
    <location>
        <begin position="247"/>
        <end position="258"/>
    </location>
</feature>
<feature type="region of interest" description="Disordered" evidence="1">
    <location>
        <begin position="618"/>
        <end position="644"/>
    </location>
</feature>
<comment type="caution">
    <text evidence="4">The sequence shown here is derived from an EMBL/GenBank/DDBJ whole genome shotgun (WGS) entry which is preliminary data.</text>
</comment>
<dbReference type="PANTHER" id="PTHR34491">
    <property type="entry name" value="A-TYPE INCLUSION PROTEIN, PUTATIVE-RELATED"/>
    <property type="match status" value="1"/>
</dbReference>
<sequence length="994" mass="107937">MDEQRNVEVWMHLCLGVGRWANPNDLKQIYSAKPHALVAPTHLSSGLAQPSTGLPQTNLPAPFLSPIAVVIAFVIAIAIAVLVAVLLSPTPQSASLIRRSVRSGSGVSRIALRQRPYTYIHIRPPRSTVRRHLPAVEGEIEFRAAALGHIPRPKTLFRKSPLRLSLVEAASERYILIRIPDATTITIDSQHSPTASSRSDSRSNSFTDEEGSSGTGVHVPSHVGSNDYSDPLDESWDPVYSDEIEPSESASRPASRPRTGARYRTSESRPPLASRAPVRRNTTNERESRRPPVSRVHRQPVPAPPSSVDPQEDFPGYGRGYPAPQSGPYGVRGPQPGYAPSSYSVPGGGGYAPPFGGAPPQGALTHYGGPGGYPYPPQNPFSPQPPPTPGGAGYFNGNHHPMSSHSSPAPYNGHDMVPHPQYNNFGAGYPPNPYQQIAPPQHQQQYMPHHPHWPPSEHVSAAGTPQLDPETEKKLAVLDVMMKQQQLDREKAEREEAEQRAREERARQEEAAAKRAAEERAAWEKKMEDEKQAALAAYEASQKAAAEARAIAEKKAAEEKAAWEKKLEEEKRQTLLSYEAAQKAAAEATAAAEKKAAEEKAAWERKLEEEKRQTLLNYEAAQKKAADDQAAAAKKAAEEKAQWERKLEEEKKIALLNYEAAQKAAMEAAAETAKKLADEKAAWEKKLKEEREQAMAKGVENAKKAAAAEAKKAEEKAAEEQAKADAAAELAKVKAEAAAEAAKAKEEAAKLRKEAEDNEAKLKKEAADALAKALCPPPEDKKKPIRFKDAVGRKFSFPFHLCATWQGMEELIKQAFLHVEIIGPHVQHGHYDLIGPNGEIILPQVWETMIEPDWAVTMHMWPMPEPKSPPEGDNVGPPPGHHFHPGERPRSSHRPGGVGGRGPPPGSRSSAAGPVPPPPPPGWQSGQASAPRSGGHPRDHRPGGAPVMVVKPGSPPPKKKKPEAKGLMNWMAGKPAKPSGKGPKKAEPDPCVVM</sequence>
<dbReference type="Pfam" id="PF22893">
    <property type="entry name" value="ULD_2"/>
    <property type="match status" value="1"/>
</dbReference>
<organism evidence="4 5">
    <name type="scientific">Diplocarpon coronariae</name>
    <dbReference type="NCBI Taxonomy" id="2795749"/>
    <lineage>
        <taxon>Eukaryota</taxon>
        <taxon>Fungi</taxon>
        <taxon>Dikarya</taxon>
        <taxon>Ascomycota</taxon>
        <taxon>Pezizomycotina</taxon>
        <taxon>Leotiomycetes</taxon>
        <taxon>Helotiales</taxon>
        <taxon>Drepanopezizaceae</taxon>
        <taxon>Diplocarpon</taxon>
    </lineage>
</organism>
<keyword evidence="5" id="KW-1185">Reference proteome</keyword>